<keyword evidence="1" id="KW-0678">Repressor</keyword>
<dbReference type="SUPFAM" id="SSF53822">
    <property type="entry name" value="Periplasmic binding protein-like I"/>
    <property type="match status" value="1"/>
</dbReference>
<dbReference type="InterPro" id="IPR028082">
    <property type="entry name" value="Peripla_BP_I"/>
</dbReference>
<dbReference type="Pfam" id="PF00356">
    <property type="entry name" value="LacI"/>
    <property type="match status" value="1"/>
</dbReference>
<proteinExistence type="predicted"/>
<dbReference type="EMBL" id="JBEPLZ010000007">
    <property type="protein sequence ID" value="MET3570805.1"/>
    <property type="molecule type" value="Genomic_DNA"/>
</dbReference>
<evidence type="ECO:0000256" key="4">
    <source>
        <dbReference type="ARBA" id="ARBA00023163"/>
    </source>
</evidence>
<reference evidence="6 7" key="1">
    <citation type="submission" date="2024-06" db="EMBL/GenBank/DDBJ databases">
        <title>Genomic Encyclopedia of Type Strains, Phase IV (KMG-IV): sequencing the most valuable type-strain genomes for metagenomic binning, comparative biology and taxonomic classification.</title>
        <authorList>
            <person name="Goeker M."/>
        </authorList>
    </citation>
    <scope>NUCLEOTIDE SEQUENCE [LARGE SCALE GENOMIC DNA]</scope>
    <source>
        <strain evidence="6 7">DSM 19261</strain>
    </source>
</reference>
<dbReference type="CDD" id="cd06291">
    <property type="entry name" value="PBP1_Qymf-like"/>
    <property type="match status" value="1"/>
</dbReference>
<dbReference type="Gene3D" id="3.40.50.2300">
    <property type="match status" value="2"/>
</dbReference>
<dbReference type="InterPro" id="IPR010982">
    <property type="entry name" value="Lambda_DNA-bd_dom_sf"/>
</dbReference>
<keyword evidence="7" id="KW-1185">Reference proteome</keyword>
<dbReference type="InterPro" id="IPR046335">
    <property type="entry name" value="LacI/GalR-like_sensor"/>
</dbReference>
<dbReference type="Proteomes" id="UP001549200">
    <property type="component" value="Unassembled WGS sequence"/>
</dbReference>
<comment type="caution">
    <text evidence="6">The sequence shown here is derived from an EMBL/GenBank/DDBJ whole genome shotgun (WGS) entry which is preliminary data.</text>
</comment>
<sequence length="358" mass="40620">MDNYHLSPAAIQYAGSIFRDSGVQQEESSMVTINDVAKLAGVSRGTVSNVINHVKVRPEYQEKVEQAIKDLGYVPNAYARSLKSNRTHTVALILPTVWFPFFSKLTNDMEQELRRRGYKLLLCNSQNDYHLELEYVSMAKENKVDGILSITYSDIAPYVADANIPMVAIERYFNAHIPFVSTDNFQGGVMAAQKLLELGCRRLAFIGRLSDKNGVTKLRRDGFVSYCQENDIPFIELYSESDSQEFILEIDRFVEQEFKNNTPWDGVFTAADRYAEYMIDSLRSHSCPAVPGHTLQIIGFDGTKSHANDRIRISSMRQPVEDIAAYAVDTLCRQIAGEEVEYYKLFPVTFIQGKTTRI</sequence>
<dbReference type="SMART" id="SM00354">
    <property type="entry name" value="HTH_LACI"/>
    <property type="match status" value="1"/>
</dbReference>
<dbReference type="PANTHER" id="PTHR30146:SF95">
    <property type="entry name" value="RIBOSE OPERON REPRESSOR"/>
    <property type="match status" value="1"/>
</dbReference>
<evidence type="ECO:0000313" key="7">
    <source>
        <dbReference type="Proteomes" id="UP001549200"/>
    </source>
</evidence>
<organism evidence="6 7">
    <name type="scientific">Enterocloster citroniae</name>
    <dbReference type="NCBI Taxonomy" id="358743"/>
    <lineage>
        <taxon>Bacteria</taxon>
        <taxon>Bacillati</taxon>
        <taxon>Bacillota</taxon>
        <taxon>Clostridia</taxon>
        <taxon>Lachnospirales</taxon>
        <taxon>Lachnospiraceae</taxon>
        <taxon>Enterocloster</taxon>
    </lineage>
</organism>
<accession>A0ABV2FXP1</accession>
<dbReference type="Pfam" id="PF13377">
    <property type="entry name" value="Peripla_BP_3"/>
    <property type="match status" value="1"/>
</dbReference>
<dbReference type="Gene3D" id="1.10.260.40">
    <property type="entry name" value="lambda repressor-like DNA-binding domains"/>
    <property type="match status" value="1"/>
</dbReference>
<evidence type="ECO:0000256" key="3">
    <source>
        <dbReference type="ARBA" id="ARBA00023125"/>
    </source>
</evidence>
<name>A0ABV2FXP1_9FIRM</name>
<evidence type="ECO:0000256" key="2">
    <source>
        <dbReference type="ARBA" id="ARBA00023015"/>
    </source>
</evidence>
<evidence type="ECO:0000259" key="5">
    <source>
        <dbReference type="PROSITE" id="PS50932"/>
    </source>
</evidence>
<protein>
    <submittedName>
        <fullName evidence="6">LacI family transcriptional regulator</fullName>
    </submittedName>
</protein>
<gene>
    <name evidence="6" type="ORF">ABID13_002443</name>
</gene>
<keyword evidence="4" id="KW-0804">Transcription</keyword>
<dbReference type="PANTHER" id="PTHR30146">
    <property type="entry name" value="LACI-RELATED TRANSCRIPTIONAL REPRESSOR"/>
    <property type="match status" value="1"/>
</dbReference>
<dbReference type="InterPro" id="IPR000843">
    <property type="entry name" value="HTH_LacI"/>
</dbReference>
<dbReference type="PROSITE" id="PS50932">
    <property type="entry name" value="HTH_LACI_2"/>
    <property type="match status" value="1"/>
</dbReference>
<dbReference type="PROSITE" id="PS00356">
    <property type="entry name" value="HTH_LACI_1"/>
    <property type="match status" value="1"/>
</dbReference>
<evidence type="ECO:0000256" key="1">
    <source>
        <dbReference type="ARBA" id="ARBA00022491"/>
    </source>
</evidence>
<evidence type="ECO:0000313" key="6">
    <source>
        <dbReference type="EMBL" id="MET3570805.1"/>
    </source>
</evidence>
<keyword evidence="3" id="KW-0238">DNA-binding</keyword>
<feature type="domain" description="HTH lacI-type" evidence="5">
    <location>
        <begin position="31"/>
        <end position="84"/>
    </location>
</feature>
<dbReference type="PRINTS" id="PR00036">
    <property type="entry name" value="HTHLACI"/>
</dbReference>
<keyword evidence="2" id="KW-0805">Transcription regulation</keyword>
<dbReference type="SUPFAM" id="SSF47413">
    <property type="entry name" value="lambda repressor-like DNA-binding domains"/>
    <property type="match status" value="1"/>
</dbReference>
<dbReference type="CDD" id="cd01392">
    <property type="entry name" value="HTH_LacI"/>
    <property type="match status" value="1"/>
</dbReference>